<protein>
    <recommendedName>
        <fullName evidence="3">Transposase</fullName>
    </recommendedName>
</protein>
<name>A0ABN4TRT2_9BURK</name>
<dbReference type="Proteomes" id="UP000177515">
    <property type="component" value="Chromosome 2"/>
</dbReference>
<organism evidence="1 2">
    <name type="scientific">Cupriavidus malaysiensis</name>
    <dbReference type="NCBI Taxonomy" id="367825"/>
    <lineage>
        <taxon>Bacteria</taxon>
        <taxon>Pseudomonadati</taxon>
        <taxon>Pseudomonadota</taxon>
        <taxon>Betaproteobacteria</taxon>
        <taxon>Burkholderiales</taxon>
        <taxon>Burkholderiaceae</taxon>
        <taxon>Cupriavidus</taxon>
    </lineage>
</organism>
<reference evidence="1 2" key="1">
    <citation type="submission" date="2016-10" db="EMBL/GenBank/DDBJ databases">
        <title>Complete genome sequences of three Cupriavidus strains isolated from various Malaysian environments.</title>
        <authorList>
            <person name="Abdullah A.A.-A."/>
            <person name="Shafie N.A.H."/>
            <person name="Lau N.S."/>
        </authorList>
    </citation>
    <scope>NUCLEOTIDE SEQUENCE [LARGE SCALE GENOMIC DNA]</scope>
    <source>
        <strain evidence="1 2">USMAA1020</strain>
    </source>
</reference>
<sequence length="85" mass="9843">MRQFHEHFIATYPLLTGGNRLVEVFGTVKWEFGPFETFDRCDEVAATIFPRLRLFRLPMQSGELDIDALRILVNALVMRDVSRTA</sequence>
<proteinExistence type="predicted"/>
<dbReference type="EMBL" id="CP017755">
    <property type="protein sequence ID" value="AOZ09958.1"/>
    <property type="molecule type" value="Genomic_DNA"/>
</dbReference>
<evidence type="ECO:0000313" key="2">
    <source>
        <dbReference type="Proteomes" id="UP000177515"/>
    </source>
</evidence>
<keyword evidence="2" id="KW-1185">Reference proteome</keyword>
<evidence type="ECO:0000313" key="1">
    <source>
        <dbReference type="EMBL" id="AOZ09958.1"/>
    </source>
</evidence>
<accession>A0ABN4TRT2</accession>
<gene>
    <name evidence="1" type="ORF">BKK80_30255</name>
</gene>
<evidence type="ECO:0008006" key="3">
    <source>
        <dbReference type="Google" id="ProtNLM"/>
    </source>
</evidence>